<evidence type="ECO:0000256" key="1">
    <source>
        <dbReference type="SAM" id="MobiDB-lite"/>
    </source>
</evidence>
<dbReference type="RefSeq" id="WP_378283440.1">
    <property type="nucleotide sequence ID" value="NZ_JBHSON010000025.1"/>
</dbReference>
<dbReference type="SUPFAM" id="SSF55073">
    <property type="entry name" value="Nucleotide cyclase"/>
    <property type="match status" value="1"/>
</dbReference>
<dbReference type="EMBL" id="JBHSON010000025">
    <property type="protein sequence ID" value="MFC5747823.1"/>
    <property type="molecule type" value="Genomic_DNA"/>
</dbReference>
<keyword evidence="3" id="KW-1185">Reference proteome</keyword>
<accession>A0ABW0ZZ58</accession>
<dbReference type="InterPro" id="IPR029787">
    <property type="entry name" value="Nucleotide_cyclase"/>
</dbReference>
<feature type="region of interest" description="Disordered" evidence="1">
    <location>
        <begin position="187"/>
        <end position="233"/>
    </location>
</feature>
<gene>
    <name evidence="2" type="ORF">ACFPZN_19525</name>
</gene>
<sequence>MNGNGLVYRLLLAVDIQAYSKRTTREQLQAQHLLTRALDRAASGIGLERARWDKQVGGDGELATLPEGVDPAPVAGDFVIALASELREVNGGRDGGPPLRVRLALHHGTMTAGPFGPAGDAPIVVQRLLDSAPLRRLLIDDPERDVAYVVSESLYGDVVRTGFCSLPPAAFQAVKVTAKGTAFRGHILTGRAEGGGARPRGERRGERGGPGDRPALPPGARVLDFPQLARQRA</sequence>
<name>A0ABW0ZZ58_9ACTN</name>
<feature type="compositionally biased region" description="Basic and acidic residues" evidence="1">
    <location>
        <begin position="199"/>
        <end position="210"/>
    </location>
</feature>
<evidence type="ECO:0000313" key="3">
    <source>
        <dbReference type="Proteomes" id="UP001596074"/>
    </source>
</evidence>
<dbReference type="Proteomes" id="UP001596074">
    <property type="component" value="Unassembled WGS sequence"/>
</dbReference>
<evidence type="ECO:0000313" key="2">
    <source>
        <dbReference type="EMBL" id="MFC5747823.1"/>
    </source>
</evidence>
<reference evidence="3" key="1">
    <citation type="journal article" date="2019" name="Int. J. Syst. Evol. Microbiol.">
        <title>The Global Catalogue of Microorganisms (GCM) 10K type strain sequencing project: providing services to taxonomists for standard genome sequencing and annotation.</title>
        <authorList>
            <consortium name="The Broad Institute Genomics Platform"/>
            <consortium name="The Broad Institute Genome Sequencing Center for Infectious Disease"/>
            <person name="Wu L."/>
            <person name="Ma J."/>
        </authorList>
    </citation>
    <scope>NUCLEOTIDE SEQUENCE [LARGE SCALE GENOMIC DNA]</scope>
    <source>
        <strain evidence="3">KCTC 42087</strain>
    </source>
</reference>
<protein>
    <submittedName>
        <fullName evidence="2">Uncharacterized protein</fullName>
    </submittedName>
</protein>
<comment type="caution">
    <text evidence="2">The sequence shown here is derived from an EMBL/GenBank/DDBJ whole genome shotgun (WGS) entry which is preliminary data.</text>
</comment>
<proteinExistence type="predicted"/>
<dbReference type="Gene3D" id="3.30.70.1230">
    <property type="entry name" value="Nucleotide cyclase"/>
    <property type="match status" value="1"/>
</dbReference>
<organism evidence="2 3">
    <name type="scientific">Actinomadura rugatobispora</name>
    <dbReference type="NCBI Taxonomy" id="1994"/>
    <lineage>
        <taxon>Bacteria</taxon>
        <taxon>Bacillati</taxon>
        <taxon>Actinomycetota</taxon>
        <taxon>Actinomycetes</taxon>
        <taxon>Streptosporangiales</taxon>
        <taxon>Thermomonosporaceae</taxon>
        <taxon>Actinomadura</taxon>
    </lineage>
</organism>